<keyword evidence="1" id="KW-0732">Signal</keyword>
<organism evidence="3 4">
    <name type="scientific">Hanseniaspora guilliermondii</name>
    <dbReference type="NCBI Taxonomy" id="56406"/>
    <lineage>
        <taxon>Eukaryota</taxon>
        <taxon>Fungi</taxon>
        <taxon>Dikarya</taxon>
        <taxon>Ascomycota</taxon>
        <taxon>Saccharomycotina</taxon>
        <taxon>Saccharomycetes</taxon>
        <taxon>Saccharomycodales</taxon>
        <taxon>Saccharomycodaceae</taxon>
        <taxon>Hanseniaspora</taxon>
    </lineage>
</organism>
<evidence type="ECO:0000313" key="4">
    <source>
        <dbReference type="Proteomes" id="UP000183365"/>
    </source>
</evidence>
<evidence type="ECO:0000256" key="1">
    <source>
        <dbReference type="SAM" id="SignalP"/>
    </source>
</evidence>
<dbReference type="SUPFAM" id="SSF52833">
    <property type="entry name" value="Thioredoxin-like"/>
    <property type="match status" value="1"/>
</dbReference>
<gene>
    <name evidence="3" type="ORF">HGUI_03778</name>
</gene>
<dbReference type="VEuPathDB" id="FungiDB:HGUI_03778"/>
<dbReference type="AlphaFoldDB" id="A0A1L0CSJ6"/>
<feature type="signal peptide" evidence="1">
    <location>
        <begin position="1"/>
        <end position="16"/>
    </location>
</feature>
<feature type="chain" id="PRO_5013131828" description="Thioredoxin domain-containing protein" evidence="1">
    <location>
        <begin position="17"/>
        <end position="357"/>
    </location>
</feature>
<name>A0A1L0CSJ6_9ASCO</name>
<evidence type="ECO:0000313" key="3">
    <source>
        <dbReference type="EMBL" id="SGZ41577.1"/>
    </source>
</evidence>
<dbReference type="Gene3D" id="3.40.30.10">
    <property type="entry name" value="Glutaredoxin"/>
    <property type="match status" value="1"/>
</dbReference>
<accession>A0A1L0CSJ6</accession>
<dbReference type="GO" id="GO:0015035">
    <property type="term" value="F:protein-disulfide reductase activity"/>
    <property type="evidence" value="ECO:0007669"/>
    <property type="project" value="TreeGrafter"/>
</dbReference>
<sequence length="357" mass="41357">MHFIVITLLYLGIACAQRSAEVPFYKNSGSLLEITPGNINSLVYNTSYITLLEFYAPWCGYCKQLKPDIEKLGDNIQKRNLPFQVGIVNCDDQSNSALCSEYGIHGFPSLFTVKPKKSISKELLNANTPSKSNYKIEAYNGQRDYKSMMDYLNYMNDSPGFKMIKDLIKFVHNIFMKDSDNHVKPFLLYSYEKKDDASLKKMKLMEHTIKTVQKDSLTKINAFKVDTEALDSLLQKMCKSEEHSIIQKMCKINEKRGSLSNLLFLIDLENDNIRLFQKNNVDVNKELEQTLSTQYLINNYKVMTWLKENITGFNINEIGNGILSPRYKVIQKNIFKNKYKRKNKHKKKNTSNSFDEL</sequence>
<dbReference type="InterPro" id="IPR017937">
    <property type="entry name" value="Thioredoxin_CS"/>
</dbReference>
<dbReference type="EMBL" id="FQNF01000118">
    <property type="protein sequence ID" value="SGZ41577.1"/>
    <property type="molecule type" value="Genomic_DNA"/>
</dbReference>
<dbReference type="PANTHER" id="PTHR45815:SF3">
    <property type="entry name" value="PROTEIN DISULFIDE-ISOMERASE A6"/>
    <property type="match status" value="1"/>
</dbReference>
<proteinExistence type="predicted"/>
<keyword evidence="4" id="KW-1185">Reference proteome</keyword>
<dbReference type="OrthoDB" id="10264505at2759"/>
<evidence type="ECO:0000259" key="2">
    <source>
        <dbReference type="PROSITE" id="PS51352"/>
    </source>
</evidence>
<dbReference type="PROSITE" id="PS51352">
    <property type="entry name" value="THIOREDOXIN_2"/>
    <property type="match status" value="1"/>
</dbReference>
<dbReference type="GO" id="GO:0005788">
    <property type="term" value="C:endoplasmic reticulum lumen"/>
    <property type="evidence" value="ECO:0007669"/>
    <property type="project" value="TreeGrafter"/>
</dbReference>
<dbReference type="InterPro" id="IPR013766">
    <property type="entry name" value="Thioredoxin_domain"/>
</dbReference>
<dbReference type="InterPro" id="IPR036249">
    <property type="entry name" value="Thioredoxin-like_sf"/>
</dbReference>
<reference evidence="4" key="1">
    <citation type="submission" date="2016-11" db="EMBL/GenBank/DDBJ databases">
        <authorList>
            <person name="Guldener U."/>
        </authorList>
    </citation>
    <scope>NUCLEOTIDE SEQUENCE [LARGE SCALE GENOMIC DNA]</scope>
</reference>
<dbReference type="Proteomes" id="UP000183365">
    <property type="component" value="Unassembled WGS sequence"/>
</dbReference>
<dbReference type="PROSITE" id="PS00194">
    <property type="entry name" value="THIOREDOXIN_1"/>
    <property type="match status" value="1"/>
</dbReference>
<dbReference type="PANTHER" id="PTHR45815">
    <property type="entry name" value="PROTEIN DISULFIDE-ISOMERASE A6"/>
    <property type="match status" value="1"/>
</dbReference>
<dbReference type="Pfam" id="PF00085">
    <property type="entry name" value="Thioredoxin"/>
    <property type="match status" value="1"/>
</dbReference>
<dbReference type="GO" id="GO:0034976">
    <property type="term" value="P:response to endoplasmic reticulum stress"/>
    <property type="evidence" value="ECO:0007669"/>
    <property type="project" value="TreeGrafter"/>
</dbReference>
<protein>
    <recommendedName>
        <fullName evidence="2">Thioredoxin domain-containing protein</fullName>
    </recommendedName>
</protein>
<feature type="domain" description="Thioredoxin" evidence="2">
    <location>
        <begin position="11"/>
        <end position="157"/>
    </location>
</feature>